<name>A0A225WXC4_9STRA</name>
<dbReference type="EMBL" id="NBNE01000141">
    <property type="protein sequence ID" value="OWZ22385.1"/>
    <property type="molecule type" value="Genomic_DNA"/>
</dbReference>
<dbReference type="InterPro" id="IPR051320">
    <property type="entry name" value="Viral_Replic_Matur_Polypro"/>
</dbReference>
<dbReference type="Proteomes" id="UP000198211">
    <property type="component" value="Unassembled WGS sequence"/>
</dbReference>
<evidence type="ECO:0008006" key="3">
    <source>
        <dbReference type="Google" id="ProtNLM"/>
    </source>
</evidence>
<comment type="caution">
    <text evidence="1">The sequence shown here is derived from an EMBL/GenBank/DDBJ whole genome shotgun (WGS) entry which is preliminary data.</text>
</comment>
<accession>A0A225WXC4</accession>
<evidence type="ECO:0000313" key="2">
    <source>
        <dbReference type="Proteomes" id="UP000198211"/>
    </source>
</evidence>
<gene>
    <name evidence="1" type="ORF">PHMEG_0002916</name>
</gene>
<reference evidence="2" key="1">
    <citation type="submission" date="2017-03" db="EMBL/GenBank/DDBJ databases">
        <title>Phytopthora megakarya and P. palmivora, two closely related causual agents of cacao black pod achieved similar genome size and gene model numbers by different mechanisms.</title>
        <authorList>
            <person name="Ali S."/>
            <person name="Shao J."/>
            <person name="Larry D.J."/>
            <person name="Kronmiller B."/>
            <person name="Shen D."/>
            <person name="Strem M.D."/>
            <person name="Melnick R.L."/>
            <person name="Guiltinan M.J."/>
            <person name="Tyler B.M."/>
            <person name="Meinhardt L.W."/>
            <person name="Bailey B.A."/>
        </authorList>
    </citation>
    <scope>NUCLEOTIDE SEQUENCE [LARGE SCALE GENOMIC DNA]</scope>
    <source>
        <strain evidence="2">zdho120</strain>
    </source>
</reference>
<evidence type="ECO:0000313" key="1">
    <source>
        <dbReference type="EMBL" id="OWZ22385.1"/>
    </source>
</evidence>
<organism evidence="1 2">
    <name type="scientific">Phytophthora megakarya</name>
    <dbReference type="NCBI Taxonomy" id="4795"/>
    <lineage>
        <taxon>Eukaryota</taxon>
        <taxon>Sar</taxon>
        <taxon>Stramenopiles</taxon>
        <taxon>Oomycota</taxon>
        <taxon>Peronosporomycetes</taxon>
        <taxon>Peronosporales</taxon>
        <taxon>Peronosporaceae</taxon>
        <taxon>Phytophthora</taxon>
    </lineage>
</organism>
<sequence>MTVFKRNIPAPTQMSPVLGHILLTASRVPSWHADCASGTSHLPKSEFGKLSFPYLSHEISAEEIRAMPKTAKGVQDLPFPTTMKGAQSVLGSLNYYHKY</sequence>
<dbReference type="PANTHER" id="PTHR33064:SF37">
    <property type="entry name" value="RIBONUCLEASE H"/>
    <property type="match status" value="1"/>
</dbReference>
<dbReference type="InterPro" id="IPR043502">
    <property type="entry name" value="DNA/RNA_pol_sf"/>
</dbReference>
<dbReference type="SUPFAM" id="SSF56672">
    <property type="entry name" value="DNA/RNA polymerases"/>
    <property type="match status" value="1"/>
</dbReference>
<dbReference type="PANTHER" id="PTHR33064">
    <property type="entry name" value="POL PROTEIN"/>
    <property type="match status" value="1"/>
</dbReference>
<dbReference type="AlphaFoldDB" id="A0A225WXC4"/>
<protein>
    <recommendedName>
        <fullName evidence="3">Reverse transcriptase</fullName>
    </recommendedName>
</protein>
<dbReference type="OrthoDB" id="117339at2759"/>
<keyword evidence="2" id="KW-1185">Reference proteome</keyword>
<proteinExistence type="predicted"/>